<dbReference type="InterPro" id="IPR055361">
    <property type="entry name" value="tRNA_methyltr_TrmB_bact"/>
</dbReference>
<evidence type="ECO:0000256" key="2">
    <source>
        <dbReference type="ARBA" id="ARBA00003015"/>
    </source>
</evidence>
<proteinExistence type="inferred from homology"/>
<dbReference type="SUPFAM" id="SSF53335">
    <property type="entry name" value="S-adenosyl-L-methionine-dependent methyltransferases"/>
    <property type="match status" value="1"/>
</dbReference>
<dbReference type="HAMAP" id="MF_01057">
    <property type="entry name" value="tRNA_methyltr_TrmB"/>
    <property type="match status" value="1"/>
</dbReference>
<dbReference type="InterPro" id="IPR029063">
    <property type="entry name" value="SAM-dependent_MTases_sf"/>
</dbReference>
<keyword evidence="4 7" id="KW-0808">Transferase</keyword>
<feature type="binding site" evidence="7">
    <location>
        <begin position="210"/>
        <end position="213"/>
    </location>
    <ligand>
        <name>substrate</name>
    </ligand>
</feature>
<dbReference type="GO" id="GO:0008176">
    <property type="term" value="F:tRNA (guanine(46)-N7)-methyltransferase activity"/>
    <property type="evidence" value="ECO:0007669"/>
    <property type="project" value="UniProtKB-UniRule"/>
</dbReference>
<keyword evidence="9" id="KW-1185">Reference proteome</keyword>
<evidence type="ECO:0000256" key="6">
    <source>
        <dbReference type="ARBA" id="ARBA00022694"/>
    </source>
</evidence>
<accession>A0A411Z5U9</accession>
<comment type="caution">
    <text evidence="8">The sequence shown here is derived from an EMBL/GenBank/DDBJ whole genome shotgun (WGS) entry which is preliminary data.</text>
</comment>
<dbReference type="NCBIfam" id="TIGR00091">
    <property type="entry name" value="tRNA (guanosine(46)-N7)-methyltransferase TrmB"/>
    <property type="match status" value="1"/>
</dbReference>
<gene>
    <name evidence="7 8" type="primary">trmB</name>
    <name evidence="8" type="ORF">D1012_06385</name>
</gene>
<comment type="catalytic activity">
    <reaction evidence="1 7">
        <text>guanosine(46) in tRNA + S-adenosyl-L-methionine = N(7)-methylguanosine(46) in tRNA + S-adenosyl-L-homocysteine</text>
        <dbReference type="Rhea" id="RHEA:42708"/>
        <dbReference type="Rhea" id="RHEA-COMP:10188"/>
        <dbReference type="Rhea" id="RHEA-COMP:10189"/>
        <dbReference type="ChEBI" id="CHEBI:57856"/>
        <dbReference type="ChEBI" id="CHEBI:59789"/>
        <dbReference type="ChEBI" id="CHEBI:74269"/>
        <dbReference type="ChEBI" id="CHEBI:74480"/>
        <dbReference type="EC" id="2.1.1.33"/>
    </reaction>
</comment>
<dbReference type="RefSeq" id="WP_118150479.1">
    <property type="nucleotide sequence ID" value="NZ_QWEY01000002.1"/>
</dbReference>
<feature type="binding site" evidence="7">
    <location>
        <position position="65"/>
    </location>
    <ligand>
        <name>S-adenosyl-L-methionine</name>
        <dbReference type="ChEBI" id="CHEBI:59789"/>
    </ligand>
</feature>
<sequence length="232" mass="25889">MAEPTERRNFYGRVHGKTLRASQKDYLANDLESLRLQGVGPSENPDRTPLDLASLFATPRPVWVEVGFGGGEHLVHMAARNPGVGLIGCEPFVNGIAMLLGKIRAAGVTNLAIHPGDARDLFDVLPQASVDKVFLNYPDPWPKARHHRRRFVTPGYLALLARVMKPGAEFRVATDIPDYVRQTLEEVPKAGFVLDRQTGEGAAWEDWISTRYEQKALREGRAPHYLTFHRAT</sequence>
<feature type="binding site" evidence="7">
    <location>
        <position position="143"/>
    </location>
    <ligand>
        <name>substrate</name>
    </ligand>
</feature>
<dbReference type="PANTHER" id="PTHR23417:SF14">
    <property type="entry name" value="PENTACOTRIPEPTIDE-REPEAT REGION OF PRORP DOMAIN-CONTAINING PROTEIN"/>
    <property type="match status" value="1"/>
</dbReference>
<dbReference type="UniPathway" id="UPA00989"/>
<evidence type="ECO:0000256" key="5">
    <source>
        <dbReference type="ARBA" id="ARBA00022691"/>
    </source>
</evidence>
<keyword evidence="6 7" id="KW-0819">tRNA processing</keyword>
<evidence type="ECO:0000256" key="7">
    <source>
        <dbReference type="HAMAP-Rule" id="MF_01057"/>
    </source>
</evidence>
<comment type="similarity">
    <text evidence="7">Belongs to the class I-like SAM-binding methyltransferase superfamily. TrmB family.</text>
</comment>
<evidence type="ECO:0000313" key="8">
    <source>
        <dbReference type="EMBL" id="RGP38434.1"/>
    </source>
</evidence>
<feature type="binding site" evidence="7">
    <location>
        <position position="175"/>
    </location>
    <ligand>
        <name>substrate</name>
    </ligand>
</feature>
<evidence type="ECO:0000313" key="9">
    <source>
        <dbReference type="Proteomes" id="UP000284547"/>
    </source>
</evidence>
<keyword evidence="5 7" id="KW-0949">S-adenosyl-L-methionine</keyword>
<feature type="binding site" evidence="7">
    <location>
        <position position="117"/>
    </location>
    <ligand>
        <name>S-adenosyl-L-methionine</name>
        <dbReference type="ChEBI" id="CHEBI:59789"/>
    </ligand>
</feature>
<keyword evidence="3 7" id="KW-0489">Methyltransferase</keyword>
<dbReference type="Proteomes" id="UP000284547">
    <property type="component" value="Unassembled WGS sequence"/>
</dbReference>
<dbReference type="PANTHER" id="PTHR23417">
    <property type="entry name" value="3-DEOXY-D-MANNO-OCTULOSONIC-ACID TRANSFERASE/TRNA GUANINE-N 7 - -METHYLTRANSFERASE"/>
    <property type="match status" value="1"/>
</dbReference>
<organism evidence="8 9">
    <name type="scientific">Pseudotabrizicola alkalilacus</name>
    <dbReference type="NCBI Taxonomy" id="2305252"/>
    <lineage>
        <taxon>Bacteria</taxon>
        <taxon>Pseudomonadati</taxon>
        <taxon>Pseudomonadota</taxon>
        <taxon>Alphaproteobacteria</taxon>
        <taxon>Rhodobacterales</taxon>
        <taxon>Paracoccaceae</taxon>
        <taxon>Pseudotabrizicola</taxon>
    </lineage>
</organism>
<comment type="function">
    <text evidence="2 7">Catalyzes the formation of N(7)-methylguanine at position 46 (m7G46) in tRNA.</text>
</comment>
<dbReference type="PROSITE" id="PS51625">
    <property type="entry name" value="SAM_MT_TRMB"/>
    <property type="match status" value="1"/>
</dbReference>
<dbReference type="GO" id="GO:0043527">
    <property type="term" value="C:tRNA methyltransferase complex"/>
    <property type="evidence" value="ECO:0007669"/>
    <property type="project" value="TreeGrafter"/>
</dbReference>
<evidence type="ECO:0000256" key="3">
    <source>
        <dbReference type="ARBA" id="ARBA00022603"/>
    </source>
</evidence>
<comment type="pathway">
    <text evidence="7">tRNA modification; N(7)-methylguanine-tRNA biosynthesis.</text>
</comment>
<dbReference type="EC" id="2.1.1.33" evidence="7"/>
<reference evidence="8 9" key="1">
    <citation type="submission" date="2018-08" db="EMBL/GenBank/DDBJ databases">
        <title>Flavobacterium tibetense sp. nov., isolated from a wetland YonghuCo on Tibetan Plateau.</title>
        <authorList>
            <person name="Phurbu D."/>
            <person name="Lu H."/>
            <person name="Xing P."/>
        </authorList>
    </citation>
    <scope>NUCLEOTIDE SEQUENCE [LARGE SCALE GENOMIC DNA]</scope>
    <source>
        <strain evidence="8 9">DJC</strain>
    </source>
</reference>
<protein>
    <recommendedName>
        <fullName evidence="7">tRNA (guanine-N(7)-)-methyltransferase</fullName>
        <ecNumber evidence="7">2.1.1.33</ecNumber>
    </recommendedName>
    <alternativeName>
        <fullName evidence="7">tRNA (guanine(46)-N(7))-methyltransferase</fullName>
    </alternativeName>
    <alternativeName>
        <fullName evidence="7">tRNA(m7G46)-methyltransferase</fullName>
    </alternativeName>
</protein>
<comment type="caution">
    <text evidence="7">Lacks conserved residue(s) required for the propagation of feature annotation.</text>
</comment>
<evidence type="ECO:0000256" key="4">
    <source>
        <dbReference type="ARBA" id="ARBA00022679"/>
    </source>
</evidence>
<dbReference type="InterPro" id="IPR003358">
    <property type="entry name" value="tRNA_(Gua-N-7)_MeTrfase_Trmb"/>
</dbReference>
<dbReference type="Pfam" id="PF02390">
    <property type="entry name" value="Methyltransf_4"/>
    <property type="match status" value="1"/>
</dbReference>
<dbReference type="OrthoDB" id="9802090at2"/>
<name>A0A411Z5U9_9RHOB</name>
<dbReference type="Gene3D" id="3.40.50.150">
    <property type="entry name" value="Vaccinia Virus protein VP39"/>
    <property type="match status" value="1"/>
</dbReference>
<dbReference type="EMBL" id="QWEY01000002">
    <property type="protein sequence ID" value="RGP38434.1"/>
    <property type="molecule type" value="Genomic_DNA"/>
</dbReference>
<feature type="binding site" evidence="7">
    <location>
        <position position="139"/>
    </location>
    <ligand>
        <name>S-adenosyl-L-methionine</name>
        <dbReference type="ChEBI" id="CHEBI:59789"/>
    </ligand>
</feature>
<evidence type="ECO:0000256" key="1">
    <source>
        <dbReference type="ARBA" id="ARBA00000142"/>
    </source>
</evidence>
<feature type="binding site" evidence="7">
    <location>
        <position position="90"/>
    </location>
    <ligand>
        <name>S-adenosyl-L-methionine</name>
        <dbReference type="ChEBI" id="CHEBI:59789"/>
    </ligand>
</feature>
<dbReference type="AlphaFoldDB" id="A0A411Z5U9"/>